<name>A0ABU7LCD5_9NOCA</name>
<keyword evidence="2" id="KW-1185">Reference proteome</keyword>
<accession>A0ABU7LCD5</accession>
<sequence>MVDPADSAGYSEREKRALQFVDAFNLDHHSIGDKVLLELAEVFTTAEIVELGQMCAALIGTHRWTHILDVYDDSEPVLKYRPSEVDRVT</sequence>
<dbReference type="Gene3D" id="1.20.1290.10">
    <property type="entry name" value="AhpD-like"/>
    <property type="match status" value="1"/>
</dbReference>
<dbReference type="InterPro" id="IPR029032">
    <property type="entry name" value="AhpD-like"/>
</dbReference>
<dbReference type="SUPFAM" id="SSF69118">
    <property type="entry name" value="AhpD-like"/>
    <property type="match status" value="1"/>
</dbReference>
<reference evidence="1 2" key="1">
    <citation type="submission" date="2023-07" db="EMBL/GenBank/DDBJ databases">
        <authorList>
            <person name="Girao M."/>
            <person name="Carvalho M.F."/>
        </authorList>
    </citation>
    <scope>NUCLEOTIDE SEQUENCE [LARGE SCALE GENOMIC DNA]</scope>
    <source>
        <strain evidence="1 2">YIM65754</strain>
    </source>
</reference>
<gene>
    <name evidence="1" type="ORF">Q7514_16965</name>
</gene>
<protein>
    <submittedName>
        <fullName evidence="1">Uncharacterized protein</fullName>
    </submittedName>
</protein>
<proteinExistence type="predicted"/>
<dbReference type="EMBL" id="JAUTXY010000007">
    <property type="protein sequence ID" value="MEE2059213.1"/>
    <property type="molecule type" value="Genomic_DNA"/>
</dbReference>
<evidence type="ECO:0000313" key="2">
    <source>
        <dbReference type="Proteomes" id="UP001336020"/>
    </source>
</evidence>
<evidence type="ECO:0000313" key="1">
    <source>
        <dbReference type="EMBL" id="MEE2059213.1"/>
    </source>
</evidence>
<dbReference type="Proteomes" id="UP001336020">
    <property type="component" value="Unassembled WGS sequence"/>
</dbReference>
<dbReference type="RefSeq" id="WP_330134455.1">
    <property type="nucleotide sequence ID" value="NZ_JAUTXY010000007.1"/>
</dbReference>
<organism evidence="1 2">
    <name type="scientific">Rhodococcus artemisiae</name>
    <dbReference type="NCBI Taxonomy" id="714159"/>
    <lineage>
        <taxon>Bacteria</taxon>
        <taxon>Bacillati</taxon>
        <taxon>Actinomycetota</taxon>
        <taxon>Actinomycetes</taxon>
        <taxon>Mycobacteriales</taxon>
        <taxon>Nocardiaceae</taxon>
        <taxon>Rhodococcus</taxon>
    </lineage>
</organism>
<comment type="caution">
    <text evidence="1">The sequence shown here is derived from an EMBL/GenBank/DDBJ whole genome shotgun (WGS) entry which is preliminary data.</text>
</comment>